<dbReference type="NCBIfam" id="TIGR00481">
    <property type="entry name" value="YbhB/YbcL family Raf kinase inhibitor-like protein"/>
    <property type="match status" value="1"/>
</dbReference>
<dbReference type="PANTHER" id="PTHR30289">
    <property type="entry name" value="UNCHARACTERIZED PROTEIN YBCL-RELATED"/>
    <property type="match status" value="1"/>
</dbReference>
<accession>A0ABQ6CG34</accession>
<evidence type="ECO:0000256" key="1">
    <source>
        <dbReference type="SAM" id="SignalP"/>
    </source>
</evidence>
<dbReference type="CDD" id="cd00865">
    <property type="entry name" value="PEBP_bact_arch"/>
    <property type="match status" value="1"/>
</dbReference>
<evidence type="ECO:0000313" key="3">
    <source>
        <dbReference type="Proteomes" id="UP001156882"/>
    </source>
</evidence>
<protein>
    <submittedName>
        <fullName evidence="2">Phosphatidylethanolamine-binding protein YbcL</fullName>
    </submittedName>
</protein>
<organism evidence="2 3">
    <name type="scientific">Labrys miyagiensis</name>
    <dbReference type="NCBI Taxonomy" id="346912"/>
    <lineage>
        <taxon>Bacteria</taxon>
        <taxon>Pseudomonadati</taxon>
        <taxon>Pseudomonadota</taxon>
        <taxon>Alphaproteobacteria</taxon>
        <taxon>Hyphomicrobiales</taxon>
        <taxon>Xanthobacteraceae</taxon>
        <taxon>Labrys</taxon>
    </lineage>
</organism>
<dbReference type="EMBL" id="BSPC01000015">
    <property type="protein sequence ID" value="GLS18885.1"/>
    <property type="molecule type" value="Genomic_DNA"/>
</dbReference>
<dbReference type="InterPro" id="IPR036610">
    <property type="entry name" value="PEBP-like_sf"/>
</dbReference>
<dbReference type="PANTHER" id="PTHR30289:SF1">
    <property type="entry name" value="PEBP (PHOSPHATIDYLETHANOLAMINE-BINDING PROTEIN) FAMILY PROTEIN"/>
    <property type="match status" value="1"/>
</dbReference>
<evidence type="ECO:0000313" key="2">
    <source>
        <dbReference type="EMBL" id="GLS18885.1"/>
    </source>
</evidence>
<reference evidence="3" key="1">
    <citation type="journal article" date="2019" name="Int. J. Syst. Evol. Microbiol.">
        <title>The Global Catalogue of Microorganisms (GCM) 10K type strain sequencing project: providing services to taxonomists for standard genome sequencing and annotation.</title>
        <authorList>
            <consortium name="The Broad Institute Genomics Platform"/>
            <consortium name="The Broad Institute Genome Sequencing Center for Infectious Disease"/>
            <person name="Wu L."/>
            <person name="Ma J."/>
        </authorList>
    </citation>
    <scope>NUCLEOTIDE SEQUENCE [LARGE SCALE GENOMIC DNA]</scope>
    <source>
        <strain evidence="3">NBRC 101365</strain>
    </source>
</reference>
<proteinExistence type="predicted"/>
<dbReference type="Proteomes" id="UP001156882">
    <property type="component" value="Unassembled WGS sequence"/>
</dbReference>
<comment type="caution">
    <text evidence="2">The sequence shown here is derived from an EMBL/GenBank/DDBJ whole genome shotgun (WGS) entry which is preliminary data.</text>
</comment>
<name>A0ABQ6CG34_9HYPH</name>
<dbReference type="Pfam" id="PF01161">
    <property type="entry name" value="PBP"/>
    <property type="match status" value="1"/>
</dbReference>
<dbReference type="SUPFAM" id="SSF49777">
    <property type="entry name" value="PEBP-like"/>
    <property type="match status" value="1"/>
</dbReference>
<feature type="chain" id="PRO_5045986895" evidence="1">
    <location>
        <begin position="30"/>
        <end position="205"/>
    </location>
</feature>
<sequence length="205" mass="20650">MSAVKKIATVLATLPLACGALAQAAYAGAATFTVSSPDLSSGRFDKKFILNGFGCTGSNVSPAIEWSNVPEGTKSLALQVLDPDAPTGSGFWHWAVYNIPATAPGLPQGAGNTPSSLPAPAFGGANDFLDTGATGGNGNYGGPCPPVGDIAHHFVFTLYALSVADVEAVSGIPKSGSPALHSFILNKGLGDKILGKASFVATFGR</sequence>
<gene>
    <name evidence="2" type="primary">ybcL_1</name>
    <name evidence="2" type="ORF">GCM10007874_19020</name>
</gene>
<dbReference type="InterPro" id="IPR008914">
    <property type="entry name" value="PEBP"/>
</dbReference>
<feature type="signal peptide" evidence="1">
    <location>
        <begin position="1"/>
        <end position="29"/>
    </location>
</feature>
<keyword evidence="1" id="KW-0732">Signal</keyword>
<dbReference type="Gene3D" id="3.90.280.10">
    <property type="entry name" value="PEBP-like"/>
    <property type="match status" value="1"/>
</dbReference>
<keyword evidence="3" id="KW-1185">Reference proteome</keyword>
<dbReference type="InterPro" id="IPR005247">
    <property type="entry name" value="YbhB_YbcL/LppC-like"/>
</dbReference>
<dbReference type="RefSeq" id="WP_284311751.1">
    <property type="nucleotide sequence ID" value="NZ_BSPC01000015.1"/>
</dbReference>